<evidence type="ECO:0000256" key="1">
    <source>
        <dbReference type="SAM" id="Phobius"/>
    </source>
</evidence>
<keyword evidence="1" id="KW-0472">Membrane</keyword>
<proteinExistence type="predicted"/>
<organism evidence="2 3">
    <name type="scientific">Treponema primitia (strain ATCC BAA-887 / DSM 12427 / ZAS-2)</name>
    <dbReference type="NCBI Taxonomy" id="545694"/>
    <lineage>
        <taxon>Bacteria</taxon>
        <taxon>Pseudomonadati</taxon>
        <taxon>Spirochaetota</taxon>
        <taxon>Spirochaetia</taxon>
        <taxon>Spirochaetales</taxon>
        <taxon>Treponemataceae</taxon>
        <taxon>Treponema</taxon>
    </lineage>
</organism>
<dbReference type="Proteomes" id="UP000009223">
    <property type="component" value="Chromosome"/>
</dbReference>
<dbReference type="HOGENOM" id="CLU_1795631_0_0_12"/>
<name>F5YPI2_TREPZ</name>
<dbReference type="AlphaFoldDB" id="F5YPI2"/>
<dbReference type="RefSeq" id="WP_015708591.1">
    <property type="nucleotide sequence ID" value="NC_015578.1"/>
</dbReference>
<protein>
    <submittedName>
        <fullName evidence="2">Uncharacterized protein</fullName>
    </submittedName>
</protein>
<dbReference type="EMBL" id="CP001843">
    <property type="protein sequence ID" value="AEF84346.1"/>
    <property type="molecule type" value="Genomic_DNA"/>
</dbReference>
<keyword evidence="1" id="KW-0812">Transmembrane</keyword>
<feature type="transmembrane region" description="Helical" evidence="1">
    <location>
        <begin position="34"/>
        <end position="57"/>
    </location>
</feature>
<sequence length="144" mass="16771">MQIQVGELIYKIREWVRNLFQDIIPEFLSTRRKMVLVTLGGVVLVLFLAFVAVILILNHNRRSQAEAAARDLADSFRPLAISPEELFLPDEPDFLPEVILEREPRETWTAEDAREFWTDPLKGKDEIWRNRAEKVIDDLMEGIP</sequence>
<dbReference type="KEGG" id="tpi:TREPR_1516"/>
<dbReference type="eggNOG" id="ENOG5032M8T">
    <property type="taxonomic scope" value="Bacteria"/>
</dbReference>
<keyword evidence="3" id="KW-1185">Reference proteome</keyword>
<gene>
    <name evidence="2" type="ordered locus">TREPR_1516</name>
</gene>
<evidence type="ECO:0000313" key="2">
    <source>
        <dbReference type="EMBL" id="AEF84346.1"/>
    </source>
</evidence>
<accession>F5YPI2</accession>
<dbReference type="STRING" id="545694.TREPR_1516"/>
<reference evidence="2 3" key="2">
    <citation type="journal article" date="2011" name="ISME J.">
        <title>RNA-seq reveals cooperative metabolic interactions between two termite-gut spirochete species in co-culture.</title>
        <authorList>
            <person name="Rosenthal A.Z."/>
            <person name="Matson E.G."/>
            <person name="Eldar A."/>
            <person name="Leadbetter J.R."/>
        </authorList>
    </citation>
    <scope>NUCLEOTIDE SEQUENCE [LARGE SCALE GENOMIC DNA]</scope>
    <source>
        <strain evidence="3">ATCC BAA-887 / DSM 12427 / ZAS-2</strain>
    </source>
</reference>
<keyword evidence="1" id="KW-1133">Transmembrane helix</keyword>
<reference evidence="3" key="1">
    <citation type="submission" date="2009-12" db="EMBL/GenBank/DDBJ databases">
        <title>Complete sequence of Treponema primitia strain ZAS-2.</title>
        <authorList>
            <person name="Tetu S.G."/>
            <person name="Matson E."/>
            <person name="Ren Q."/>
            <person name="Seshadri R."/>
            <person name="Elbourne L."/>
            <person name="Hassan K.A."/>
            <person name="Durkin A."/>
            <person name="Radune D."/>
            <person name="Mohamoud Y."/>
            <person name="Shay R."/>
            <person name="Jin S."/>
            <person name="Zhang X."/>
            <person name="Lucey K."/>
            <person name="Ballor N.R."/>
            <person name="Ottesen E."/>
            <person name="Rosenthal R."/>
            <person name="Allen A."/>
            <person name="Leadbetter J.R."/>
            <person name="Paulsen I.T."/>
        </authorList>
    </citation>
    <scope>NUCLEOTIDE SEQUENCE [LARGE SCALE GENOMIC DNA]</scope>
    <source>
        <strain evidence="3">ATCC BAA-887 / DSM 12427 / ZAS-2</strain>
    </source>
</reference>
<evidence type="ECO:0000313" key="3">
    <source>
        <dbReference type="Proteomes" id="UP000009223"/>
    </source>
</evidence>